<dbReference type="OrthoDB" id="9778168at2"/>
<dbReference type="InterPro" id="IPR041682">
    <property type="entry name" value="AAA_14"/>
</dbReference>
<dbReference type="SUPFAM" id="SSF46785">
    <property type="entry name" value="Winged helix' DNA-binding domain"/>
    <property type="match status" value="1"/>
</dbReference>
<dbReference type="EMBL" id="NBWU01000001">
    <property type="protein sequence ID" value="PCE66718.1"/>
    <property type="molecule type" value="Genomic_DNA"/>
</dbReference>
<keyword evidence="4" id="KW-1185">Reference proteome</keyword>
<proteinExistence type="predicted"/>
<evidence type="ECO:0000259" key="2">
    <source>
        <dbReference type="Pfam" id="PF13635"/>
    </source>
</evidence>
<protein>
    <submittedName>
        <fullName evidence="3">ATPase</fullName>
    </submittedName>
</protein>
<dbReference type="AlphaFoldDB" id="A0A2A4GFF9"/>
<reference evidence="3 4" key="1">
    <citation type="submission" date="2017-04" db="EMBL/GenBank/DDBJ databases">
        <title>A new member of the family Flavobacteriaceae isolated from ascidians.</title>
        <authorList>
            <person name="Chen L."/>
        </authorList>
    </citation>
    <scope>NUCLEOTIDE SEQUENCE [LARGE SCALE GENOMIC DNA]</scope>
    <source>
        <strain evidence="3 4">HQA918</strain>
    </source>
</reference>
<organism evidence="3 4">
    <name type="scientific">Sediminicola luteus</name>
    <dbReference type="NCBI Taxonomy" id="319238"/>
    <lineage>
        <taxon>Bacteria</taxon>
        <taxon>Pseudomonadati</taxon>
        <taxon>Bacteroidota</taxon>
        <taxon>Flavobacteriia</taxon>
        <taxon>Flavobacteriales</taxon>
        <taxon>Flavobacteriaceae</taxon>
        <taxon>Sediminicola</taxon>
    </lineage>
</organism>
<sequence length="371" mass="43025">MIKRRLEESIRNSINKGKAILLVGPRQVGKTTLIKSMLAHDDYLFLDGDDPSVRESLTDVNTARLRQIIGRHSQVFIDEAQRIPQIGITLKLITDQIEGVQLWVSGSSAFELSDHTMEPLTGRKREYLLYPFSWSELEDHFGYMAMQQQLELRLRYGMYPEVVNSPGEEVMVLQELANSYLYKDVLAFGGIRKPQVLDKLLKALALQVGHEVSYNELAQLVGVDKNTVSTYIDLLEKSYVIFRLGSFSRNLRNEIKRGQKIYFYDNGIRNMLIGNFNDLDLRTDVGALWENFLVCERQKKQMYEGAITQSYFWRTVAQQEIDYIEEGHGEIKGYEFKWNTKAKIKKHLAFKQAYNAELSVVHRENFREFIS</sequence>
<dbReference type="PANTHER" id="PTHR43566">
    <property type="entry name" value="CONSERVED PROTEIN"/>
    <property type="match status" value="1"/>
</dbReference>
<dbReference type="PANTHER" id="PTHR43566:SF1">
    <property type="entry name" value="AAA+ ATPASE DOMAIN-CONTAINING PROTEIN"/>
    <property type="match status" value="1"/>
</dbReference>
<dbReference type="InterPro" id="IPR025420">
    <property type="entry name" value="DUF4143"/>
</dbReference>
<feature type="domain" description="DUF4143" evidence="2">
    <location>
        <begin position="183"/>
        <end position="339"/>
    </location>
</feature>
<evidence type="ECO:0000259" key="1">
    <source>
        <dbReference type="Pfam" id="PF13173"/>
    </source>
</evidence>
<dbReference type="Gene3D" id="3.40.50.300">
    <property type="entry name" value="P-loop containing nucleotide triphosphate hydrolases"/>
    <property type="match status" value="1"/>
</dbReference>
<comment type="caution">
    <text evidence="3">The sequence shown here is derived from an EMBL/GenBank/DDBJ whole genome shotgun (WGS) entry which is preliminary data.</text>
</comment>
<dbReference type="SUPFAM" id="SSF52540">
    <property type="entry name" value="P-loop containing nucleoside triphosphate hydrolases"/>
    <property type="match status" value="1"/>
</dbReference>
<name>A0A2A4GFF9_9FLAO</name>
<dbReference type="InterPro" id="IPR027417">
    <property type="entry name" value="P-loop_NTPase"/>
</dbReference>
<evidence type="ECO:0000313" key="4">
    <source>
        <dbReference type="Proteomes" id="UP000219559"/>
    </source>
</evidence>
<dbReference type="InterPro" id="IPR036390">
    <property type="entry name" value="WH_DNA-bd_sf"/>
</dbReference>
<dbReference type="RefSeq" id="WP_097442240.1">
    <property type="nucleotide sequence ID" value="NZ_NBWU01000001.1"/>
</dbReference>
<gene>
    <name evidence="3" type="ORF">B7P33_05350</name>
</gene>
<feature type="domain" description="AAA" evidence="1">
    <location>
        <begin position="18"/>
        <end position="137"/>
    </location>
</feature>
<evidence type="ECO:0000313" key="3">
    <source>
        <dbReference type="EMBL" id="PCE66718.1"/>
    </source>
</evidence>
<dbReference type="Pfam" id="PF13173">
    <property type="entry name" value="AAA_14"/>
    <property type="match status" value="1"/>
</dbReference>
<accession>A0A2A4GFF9</accession>
<dbReference type="Pfam" id="PF13635">
    <property type="entry name" value="DUF4143"/>
    <property type="match status" value="1"/>
</dbReference>
<dbReference type="Proteomes" id="UP000219559">
    <property type="component" value="Unassembled WGS sequence"/>
</dbReference>